<evidence type="ECO:0000313" key="3">
    <source>
        <dbReference type="EMBL" id="CAK7945488.1"/>
    </source>
</evidence>
<feature type="domain" description="Retrotransposon gag" evidence="2">
    <location>
        <begin position="136"/>
        <end position="208"/>
    </location>
</feature>
<dbReference type="Pfam" id="PF03732">
    <property type="entry name" value="Retrotrans_gag"/>
    <property type="match status" value="1"/>
</dbReference>
<dbReference type="PANTHER" id="PTHR24559:SF444">
    <property type="entry name" value="REVERSE TRANSCRIPTASE DOMAIN-CONTAINING PROTEIN"/>
    <property type="match status" value="1"/>
</dbReference>
<sequence length="368" mass="41491">MNMLDDEDDQSFHATRDGYSHLSDVEWDAVERMGSTMGIHAVSVMLEALNRDAQHAIIAKFIQNELDAEREKVALLHQQGSQQAELLREQGAQHFELLRQQQAAAGGSMHSRRPETLKIDISKARRIDDGDMQVAFAQSNLAGRAKTWALGLKLHDPYAFGSLEVFKSRLRQTFEPPRAEFRARTELLKLKQGKRDVGEFKDVFPETVPCELPKDKGIRHEVELTPGSKYCVMKQWPLPREQVLAIDKFFADRLAAGHVMESTSPHSSPTFCVRKATGGWRIVHAFNKLNAATVPAQTPIPRKDVIIDGMSKSTIFSSMDLMDGFYQILMRERDIPYTATSSPSGRLWEWLVMPQGLSNAPATFNRCV</sequence>
<evidence type="ECO:0008006" key="5">
    <source>
        <dbReference type="Google" id="ProtNLM"/>
    </source>
</evidence>
<feature type="domain" description="Reverse transcriptase" evidence="1">
    <location>
        <begin position="273"/>
        <end position="368"/>
    </location>
</feature>
<proteinExistence type="predicted"/>
<evidence type="ECO:0000313" key="4">
    <source>
        <dbReference type="Proteomes" id="UP001162060"/>
    </source>
</evidence>
<dbReference type="InterPro" id="IPR005162">
    <property type="entry name" value="Retrotrans_gag_dom"/>
</dbReference>
<evidence type="ECO:0000259" key="1">
    <source>
        <dbReference type="Pfam" id="PF00078"/>
    </source>
</evidence>
<dbReference type="Gene3D" id="3.10.10.10">
    <property type="entry name" value="HIV Type 1 Reverse Transcriptase, subunit A, domain 1"/>
    <property type="match status" value="1"/>
</dbReference>
<protein>
    <recommendedName>
        <fullName evidence="5">Reverse transcriptase domain-containing protein</fullName>
    </recommendedName>
</protein>
<dbReference type="CDD" id="cd01647">
    <property type="entry name" value="RT_LTR"/>
    <property type="match status" value="1"/>
</dbReference>
<dbReference type="PANTHER" id="PTHR24559">
    <property type="entry name" value="TRANSPOSON TY3-I GAG-POL POLYPROTEIN"/>
    <property type="match status" value="1"/>
</dbReference>
<organism evidence="3 4">
    <name type="scientific">Peronospora matthiolae</name>
    <dbReference type="NCBI Taxonomy" id="2874970"/>
    <lineage>
        <taxon>Eukaryota</taxon>
        <taxon>Sar</taxon>
        <taxon>Stramenopiles</taxon>
        <taxon>Oomycota</taxon>
        <taxon>Peronosporomycetes</taxon>
        <taxon>Peronosporales</taxon>
        <taxon>Peronosporaceae</taxon>
        <taxon>Peronospora</taxon>
    </lineage>
</organism>
<dbReference type="EMBL" id="CAKLBY020000331">
    <property type="protein sequence ID" value="CAK7945488.1"/>
    <property type="molecule type" value="Genomic_DNA"/>
</dbReference>
<dbReference type="Proteomes" id="UP001162060">
    <property type="component" value="Unassembled WGS sequence"/>
</dbReference>
<dbReference type="InterPro" id="IPR053134">
    <property type="entry name" value="RNA-dir_DNA_polymerase"/>
</dbReference>
<dbReference type="InterPro" id="IPR000477">
    <property type="entry name" value="RT_dom"/>
</dbReference>
<dbReference type="Pfam" id="PF00078">
    <property type="entry name" value="RVT_1"/>
    <property type="match status" value="1"/>
</dbReference>
<dbReference type="SUPFAM" id="SSF56672">
    <property type="entry name" value="DNA/RNA polymerases"/>
    <property type="match status" value="1"/>
</dbReference>
<gene>
    <name evidence="3" type="ORF">PM001_LOCUS30638</name>
</gene>
<accession>A0AAV1VHZ4</accession>
<dbReference type="AlphaFoldDB" id="A0AAV1VHZ4"/>
<comment type="caution">
    <text evidence="3">The sequence shown here is derived from an EMBL/GenBank/DDBJ whole genome shotgun (WGS) entry which is preliminary data.</text>
</comment>
<evidence type="ECO:0000259" key="2">
    <source>
        <dbReference type="Pfam" id="PF03732"/>
    </source>
</evidence>
<dbReference type="InterPro" id="IPR043502">
    <property type="entry name" value="DNA/RNA_pol_sf"/>
</dbReference>
<reference evidence="3" key="1">
    <citation type="submission" date="2024-01" db="EMBL/GenBank/DDBJ databases">
        <authorList>
            <person name="Webb A."/>
        </authorList>
    </citation>
    <scope>NUCLEOTIDE SEQUENCE</scope>
    <source>
        <strain evidence="3">Pm1</strain>
    </source>
</reference>
<name>A0AAV1VHZ4_9STRA</name>